<protein>
    <submittedName>
        <fullName evidence="2">Uncharacterized protein</fullName>
    </submittedName>
</protein>
<evidence type="ECO:0000313" key="2">
    <source>
        <dbReference type="EMBL" id="OGX82850.1"/>
    </source>
</evidence>
<keyword evidence="1" id="KW-1133">Transmembrane helix</keyword>
<accession>A0A1G1SW47</accession>
<dbReference type="Proteomes" id="UP000177506">
    <property type="component" value="Unassembled WGS sequence"/>
</dbReference>
<comment type="caution">
    <text evidence="2">The sequence shown here is derived from an EMBL/GenBank/DDBJ whole genome shotgun (WGS) entry which is preliminary data.</text>
</comment>
<dbReference type="OrthoDB" id="8750132at2"/>
<proteinExistence type="predicted"/>
<reference evidence="2 3" key="1">
    <citation type="submission" date="2016-08" db="EMBL/GenBank/DDBJ databases">
        <title>Hymenobacter coccineus sp. nov., Hymenobacter lapidarius sp. nov. and Hymenobacter glacialis sp. nov., isolated from Antarctic soil.</title>
        <authorList>
            <person name="Sedlacek I."/>
            <person name="Kralova S."/>
            <person name="Kyrova K."/>
            <person name="Maslanova I."/>
            <person name="Stankova E."/>
            <person name="Vrbovska V."/>
            <person name="Nemec M."/>
            <person name="Bartak M."/>
            <person name="Svec P."/>
            <person name="Busse H.-J."/>
            <person name="Pantucek R."/>
        </authorList>
    </citation>
    <scope>NUCLEOTIDE SEQUENCE [LARGE SCALE GENOMIC DNA]</scope>
    <source>
        <strain evidence="2 3">CCM 8649</strain>
    </source>
</reference>
<evidence type="ECO:0000313" key="3">
    <source>
        <dbReference type="Proteomes" id="UP000177506"/>
    </source>
</evidence>
<feature type="transmembrane region" description="Helical" evidence="1">
    <location>
        <begin position="53"/>
        <end position="72"/>
    </location>
</feature>
<gene>
    <name evidence="2" type="ORF">BEN49_13230</name>
</gene>
<dbReference type="AlphaFoldDB" id="A0A1G1SW47"/>
<feature type="transmembrane region" description="Helical" evidence="1">
    <location>
        <begin position="93"/>
        <end position="113"/>
    </location>
</feature>
<keyword evidence="3" id="KW-1185">Reference proteome</keyword>
<dbReference type="RefSeq" id="WP_070746337.1">
    <property type="nucleotide sequence ID" value="NZ_MDZA01000424.1"/>
</dbReference>
<keyword evidence="1" id="KW-0472">Membrane</keyword>
<sequence>MARAFFSVFTIYGLLVRIKELARRAGAPAGFSPGNAASGYVVLSLFARLPDPYWLVSLGAFGFLVSGFEAFNRTLPRLHGVPLREPTGFSGRQMVLLVVGTMFWGMVLIGLSLPDDGQQ</sequence>
<keyword evidence="1" id="KW-0812">Transmembrane</keyword>
<dbReference type="EMBL" id="MDZA01000424">
    <property type="protein sequence ID" value="OGX82850.1"/>
    <property type="molecule type" value="Genomic_DNA"/>
</dbReference>
<evidence type="ECO:0000256" key="1">
    <source>
        <dbReference type="SAM" id="Phobius"/>
    </source>
</evidence>
<name>A0A1G1SW47_9BACT</name>
<organism evidence="2 3">
    <name type="scientific">Hymenobacter coccineus</name>
    <dbReference type="NCBI Taxonomy" id="1908235"/>
    <lineage>
        <taxon>Bacteria</taxon>
        <taxon>Pseudomonadati</taxon>
        <taxon>Bacteroidota</taxon>
        <taxon>Cytophagia</taxon>
        <taxon>Cytophagales</taxon>
        <taxon>Hymenobacteraceae</taxon>
        <taxon>Hymenobacter</taxon>
    </lineage>
</organism>